<name>A0A2B4RHJ8_STYPI</name>
<evidence type="ECO:0000313" key="1">
    <source>
        <dbReference type="EMBL" id="PFX15745.1"/>
    </source>
</evidence>
<accession>A0A2B4RHJ8</accession>
<comment type="caution">
    <text evidence="1">The sequence shown here is derived from an EMBL/GenBank/DDBJ whole genome shotgun (WGS) entry which is preliminary data.</text>
</comment>
<proteinExistence type="predicted"/>
<protein>
    <submittedName>
        <fullName evidence="1">Uncharacterized protein</fullName>
    </submittedName>
</protein>
<dbReference type="EMBL" id="LSMT01000615">
    <property type="protein sequence ID" value="PFX15745.1"/>
    <property type="molecule type" value="Genomic_DNA"/>
</dbReference>
<dbReference type="Proteomes" id="UP000225706">
    <property type="component" value="Unassembled WGS sequence"/>
</dbReference>
<organism evidence="1 2">
    <name type="scientific">Stylophora pistillata</name>
    <name type="common">Smooth cauliflower coral</name>
    <dbReference type="NCBI Taxonomy" id="50429"/>
    <lineage>
        <taxon>Eukaryota</taxon>
        <taxon>Metazoa</taxon>
        <taxon>Cnidaria</taxon>
        <taxon>Anthozoa</taxon>
        <taxon>Hexacorallia</taxon>
        <taxon>Scleractinia</taxon>
        <taxon>Astrocoeniina</taxon>
        <taxon>Pocilloporidae</taxon>
        <taxon>Stylophora</taxon>
    </lineage>
</organism>
<reference evidence="2" key="1">
    <citation type="journal article" date="2017" name="bioRxiv">
        <title>Comparative analysis of the genomes of Stylophora pistillata and Acropora digitifera provides evidence for extensive differences between species of corals.</title>
        <authorList>
            <person name="Voolstra C.R."/>
            <person name="Li Y."/>
            <person name="Liew Y.J."/>
            <person name="Baumgarten S."/>
            <person name="Zoccola D."/>
            <person name="Flot J.-F."/>
            <person name="Tambutte S."/>
            <person name="Allemand D."/>
            <person name="Aranda M."/>
        </authorList>
    </citation>
    <scope>NUCLEOTIDE SEQUENCE [LARGE SCALE GENOMIC DNA]</scope>
</reference>
<evidence type="ECO:0000313" key="2">
    <source>
        <dbReference type="Proteomes" id="UP000225706"/>
    </source>
</evidence>
<keyword evidence="2" id="KW-1185">Reference proteome</keyword>
<dbReference type="OrthoDB" id="5990156at2759"/>
<sequence>MTDLGDIRRLIGPRKRHVLINLEAATEMKEHPIDGDLEQLLDKTCDKGDRLQQHLTVYQSLRVQLDAAAKLASKSEHDKVMKDYDEFVNLVLEAEDAVVGLSSKMAMIKDRMEFKLQRGTTQSLSNLLEQATDRSFI</sequence>
<dbReference type="AlphaFoldDB" id="A0A2B4RHJ8"/>
<gene>
    <name evidence="1" type="ORF">AWC38_SpisGene20027</name>
</gene>